<dbReference type="PANTHER" id="PTHR43852:SF2">
    <property type="entry name" value="PROTEIN ADENYLYLTRANSFERASE MNTA"/>
    <property type="match status" value="1"/>
</dbReference>
<name>A0ABT1U1Q3_9GAMM</name>
<accession>A0ABT1U1Q3</accession>
<dbReference type="NCBIfam" id="NF047752">
    <property type="entry name" value="MntA_antitoxin"/>
    <property type="match status" value="1"/>
</dbReference>
<dbReference type="InterPro" id="IPR043519">
    <property type="entry name" value="NT_sf"/>
</dbReference>
<dbReference type="SUPFAM" id="SSF81301">
    <property type="entry name" value="Nucleotidyltransferase"/>
    <property type="match status" value="1"/>
</dbReference>
<dbReference type="CDD" id="cd05403">
    <property type="entry name" value="NT_KNTase_like"/>
    <property type="match status" value="1"/>
</dbReference>
<dbReference type="Gene3D" id="3.30.460.10">
    <property type="entry name" value="Beta Polymerase, domain 2"/>
    <property type="match status" value="1"/>
</dbReference>
<keyword evidence="3" id="KW-1185">Reference proteome</keyword>
<dbReference type="RefSeq" id="WP_256613704.1">
    <property type="nucleotide sequence ID" value="NZ_JANIBK010000008.1"/>
</dbReference>
<sequence length="149" mass="16094">MAIQTDKTIASLDRTAILAAGGPIVELIKASFPQALAIYAFGSYPTPAAHAGSDLDLAVLLPGYADPLQLWELSGRLADIAVCPVDLLDMRTASTVMQYQILQTGRRLWGQEPQTGLFECFVLSEKTALDTARALLLQDIQNRGSVYGR</sequence>
<reference evidence="2 3" key="1">
    <citation type="submission" date="2022-07" db="EMBL/GenBank/DDBJ databases">
        <title>Methylomonas rivi sp. nov., Methylomonas rosea sp. nov., Methylomonas aureus sp. nov. and Methylomonas subterranea sp. nov., four novel methanotrophs isolated from a freshwater creek and the deep terrestrial subsurface.</title>
        <authorList>
            <person name="Abin C."/>
            <person name="Sankaranarayanan K."/>
            <person name="Garner C."/>
            <person name="Sindelar R."/>
            <person name="Kotary K."/>
            <person name="Garner R."/>
            <person name="Barclay S."/>
            <person name="Lawson P."/>
            <person name="Krumholz L."/>
        </authorList>
    </citation>
    <scope>NUCLEOTIDE SEQUENCE [LARGE SCALE GENOMIC DNA]</scope>
    <source>
        <strain evidence="2 3">WSC-6</strain>
    </source>
</reference>
<dbReference type="InterPro" id="IPR041633">
    <property type="entry name" value="Polbeta"/>
</dbReference>
<organism evidence="2 3">
    <name type="scientific">Methylomonas rivi</name>
    <dbReference type="NCBI Taxonomy" id="2952226"/>
    <lineage>
        <taxon>Bacteria</taxon>
        <taxon>Pseudomonadati</taxon>
        <taxon>Pseudomonadota</taxon>
        <taxon>Gammaproteobacteria</taxon>
        <taxon>Methylococcales</taxon>
        <taxon>Methylococcaceae</taxon>
        <taxon>Methylomonas</taxon>
    </lineage>
</organism>
<evidence type="ECO:0000259" key="1">
    <source>
        <dbReference type="Pfam" id="PF18765"/>
    </source>
</evidence>
<feature type="domain" description="Polymerase beta nucleotidyltransferase" evidence="1">
    <location>
        <begin position="33"/>
        <end position="112"/>
    </location>
</feature>
<protein>
    <submittedName>
        <fullName evidence="2">Nucleotidyltransferase domain-containing protein</fullName>
    </submittedName>
</protein>
<gene>
    <name evidence="2" type="ORF">NP596_02855</name>
</gene>
<dbReference type="InterPro" id="IPR052930">
    <property type="entry name" value="TA_antitoxin_MntA"/>
</dbReference>
<dbReference type="Proteomes" id="UP001524586">
    <property type="component" value="Unassembled WGS sequence"/>
</dbReference>
<dbReference type="EMBL" id="JANIBK010000008">
    <property type="protein sequence ID" value="MCQ8127385.1"/>
    <property type="molecule type" value="Genomic_DNA"/>
</dbReference>
<evidence type="ECO:0000313" key="2">
    <source>
        <dbReference type="EMBL" id="MCQ8127385.1"/>
    </source>
</evidence>
<evidence type="ECO:0000313" key="3">
    <source>
        <dbReference type="Proteomes" id="UP001524586"/>
    </source>
</evidence>
<dbReference type="Pfam" id="PF18765">
    <property type="entry name" value="Polbeta"/>
    <property type="match status" value="1"/>
</dbReference>
<dbReference type="PANTHER" id="PTHR43852">
    <property type="entry name" value="NUCLEOTIDYLTRANSFERASE"/>
    <property type="match status" value="1"/>
</dbReference>
<proteinExistence type="predicted"/>
<comment type="caution">
    <text evidence="2">The sequence shown here is derived from an EMBL/GenBank/DDBJ whole genome shotgun (WGS) entry which is preliminary data.</text>
</comment>